<protein>
    <submittedName>
        <fullName evidence="2">Ferritin-like domain-containing protein</fullName>
    </submittedName>
</protein>
<feature type="domain" description="DUF4439" evidence="1">
    <location>
        <begin position="7"/>
        <end position="140"/>
    </location>
</feature>
<comment type="caution">
    <text evidence="2">The sequence shown here is derived from an EMBL/GenBank/DDBJ whole genome shotgun (WGS) entry which is preliminary data.</text>
</comment>
<dbReference type="CDD" id="cd00657">
    <property type="entry name" value="Ferritin_like"/>
    <property type="match status" value="1"/>
</dbReference>
<dbReference type="Gene3D" id="1.20.1260.10">
    <property type="match status" value="1"/>
</dbReference>
<organism evidence="2 3">
    <name type="scientific">Nocardioides islandensis</name>
    <dbReference type="NCBI Taxonomy" id="433663"/>
    <lineage>
        <taxon>Bacteria</taxon>
        <taxon>Bacillati</taxon>
        <taxon>Actinomycetota</taxon>
        <taxon>Actinomycetes</taxon>
        <taxon>Propionibacteriales</taxon>
        <taxon>Nocardioidaceae</taxon>
        <taxon>Nocardioides</taxon>
    </lineage>
</organism>
<dbReference type="Pfam" id="PF14530">
    <property type="entry name" value="DUF4439"/>
    <property type="match status" value="1"/>
</dbReference>
<dbReference type="AlphaFoldDB" id="A0A930YF08"/>
<evidence type="ECO:0000313" key="2">
    <source>
        <dbReference type="EMBL" id="MBF4765986.1"/>
    </source>
</evidence>
<dbReference type="EMBL" id="JADKPN010000021">
    <property type="protein sequence ID" value="MBF4765986.1"/>
    <property type="molecule type" value="Genomic_DNA"/>
</dbReference>
<reference evidence="2" key="1">
    <citation type="submission" date="2020-11" db="EMBL/GenBank/DDBJ databases">
        <title>Nocardioides sp. nov., isolated from Soil of Cynanchum wilfordii Hemsley rhizosphere.</title>
        <authorList>
            <person name="Lee J.-S."/>
            <person name="Suh M.K."/>
            <person name="Kim J.-S."/>
        </authorList>
    </citation>
    <scope>NUCLEOTIDE SEQUENCE</scope>
    <source>
        <strain evidence="2">KCTC 19275</strain>
    </source>
</reference>
<accession>A0A930YF08</accession>
<sequence>MTTPVDALQTALAGEHAALYVYGVLGARTSQSATPLLFERISEAYVAHRAWRDLLTNRLVDEGAEPTPAAPTYELPDTPPTPAGVGLAAAGIESRCADTYAYVVANTSGADRSWAIGALTRAATRMVGFGAAPQPLPGGPDLA</sequence>
<proteinExistence type="predicted"/>
<dbReference type="InterPro" id="IPR009078">
    <property type="entry name" value="Ferritin-like_SF"/>
</dbReference>
<evidence type="ECO:0000259" key="1">
    <source>
        <dbReference type="Pfam" id="PF14530"/>
    </source>
</evidence>
<name>A0A930YF08_9ACTN</name>
<dbReference type="InterPro" id="IPR012347">
    <property type="entry name" value="Ferritin-like"/>
</dbReference>
<dbReference type="InterPro" id="IPR029447">
    <property type="entry name" value="DUF4439"/>
</dbReference>
<evidence type="ECO:0000313" key="3">
    <source>
        <dbReference type="Proteomes" id="UP000640489"/>
    </source>
</evidence>
<dbReference type="SUPFAM" id="SSF47240">
    <property type="entry name" value="Ferritin-like"/>
    <property type="match status" value="1"/>
</dbReference>
<keyword evidence="3" id="KW-1185">Reference proteome</keyword>
<dbReference type="Proteomes" id="UP000640489">
    <property type="component" value="Unassembled WGS sequence"/>
</dbReference>
<dbReference type="RefSeq" id="WP_194709171.1">
    <property type="nucleotide sequence ID" value="NZ_JADKPN010000021.1"/>
</dbReference>
<gene>
    <name evidence="2" type="ORF">ISU07_22855</name>
</gene>